<evidence type="ECO:0000313" key="3">
    <source>
        <dbReference type="EMBL" id="CAJ0574415.1"/>
    </source>
</evidence>
<gene>
    <name evidence="3" type="ORF">MSPICULIGERA_LOCUS12748</name>
</gene>
<keyword evidence="4" id="KW-1185">Reference proteome</keyword>
<feature type="compositionally biased region" description="Gly residues" evidence="2">
    <location>
        <begin position="2572"/>
        <end position="2581"/>
    </location>
</feature>
<feature type="compositionally biased region" description="Polar residues" evidence="2">
    <location>
        <begin position="9"/>
        <end position="20"/>
    </location>
</feature>
<feature type="compositionally biased region" description="Low complexity" evidence="2">
    <location>
        <begin position="2306"/>
        <end position="2317"/>
    </location>
</feature>
<feature type="compositionally biased region" description="Polar residues" evidence="2">
    <location>
        <begin position="1834"/>
        <end position="1848"/>
    </location>
</feature>
<feature type="region of interest" description="Disordered" evidence="2">
    <location>
        <begin position="1893"/>
        <end position="1917"/>
    </location>
</feature>
<feature type="compositionally biased region" description="Low complexity" evidence="2">
    <location>
        <begin position="143"/>
        <end position="166"/>
    </location>
</feature>
<feature type="compositionally biased region" description="Basic and acidic residues" evidence="2">
    <location>
        <begin position="94"/>
        <end position="110"/>
    </location>
</feature>
<feature type="compositionally biased region" description="Basic and acidic residues" evidence="2">
    <location>
        <begin position="921"/>
        <end position="930"/>
    </location>
</feature>
<reference evidence="3" key="1">
    <citation type="submission" date="2023-06" db="EMBL/GenBank/DDBJ databases">
        <authorList>
            <person name="Delattre M."/>
        </authorList>
    </citation>
    <scope>NUCLEOTIDE SEQUENCE</scope>
    <source>
        <strain evidence="3">AF72</strain>
    </source>
</reference>
<feature type="compositionally biased region" description="Polar residues" evidence="2">
    <location>
        <begin position="2135"/>
        <end position="2147"/>
    </location>
</feature>
<feature type="compositionally biased region" description="Polar residues" evidence="2">
    <location>
        <begin position="286"/>
        <end position="310"/>
    </location>
</feature>
<feature type="compositionally biased region" description="Low complexity" evidence="2">
    <location>
        <begin position="2409"/>
        <end position="2429"/>
    </location>
</feature>
<feature type="compositionally biased region" description="Low complexity" evidence="2">
    <location>
        <begin position="267"/>
        <end position="285"/>
    </location>
</feature>
<feature type="compositionally biased region" description="Polar residues" evidence="2">
    <location>
        <begin position="362"/>
        <end position="377"/>
    </location>
</feature>
<keyword evidence="1" id="KW-0175">Coiled coil</keyword>
<accession>A0AA36CUF2</accession>
<feature type="compositionally biased region" description="Polar residues" evidence="2">
    <location>
        <begin position="1895"/>
        <end position="1910"/>
    </location>
</feature>
<feature type="region of interest" description="Disordered" evidence="2">
    <location>
        <begin position="2291"/>
        <end position="2323"/>
    </location>
</feature>
<feature type="compositionally biased region" description="Polar residues" evidence="2">
    <location>
        <begin position="2377"/>
        <end position="2388"/>
    </location>
</feature>
<feature type="compositionally biased region" description="Basic and acidic residues" evidence="2">
    <location>
        <begin position="1371"/>
        <end position="1393"/>
    </location>
</feature>
<feature type="region of interest" description="Disordered" evidence="2">
    <location>
        <begin position="2223"/>
        <end position="2278"/>
    </location>
</feature>
<feature type="compositionally biased region" description="Acidic residues" evidence="2">
    <location>
        <begin position="510"/>
        <end position="520"/>
    </location>
</feature>
<feature type="region of interest" description="Disordered" evidence="2">
    <location>
        <begin position="1826"/>
        <end position="1848"/>
    </location>
</feature>
<feature type="compositionally biased region" description="Polar residues" evidence="2">
    <location>
        <begin position="1479"/>
        <end position="1492"/>
    </location>
</feature>
<feature type="region of interest" description="Disordered" evidence="2">
    <location>
        <begin position="28"/>
        <end position="450"/>
    </location>
</feature>
<feature type="region of interest" description="Disordered" evidence="2">
    <location>
        <begin position="1102"/>
        <end position="1123"/>
    </location>
</feature>
<feature type="region of interest" description="Disordered" evidence="2">
    <location>
        <begin position="1371"/>
        <end position="1395"/>
    </location>
</feature>
<feature type="compositionally biased region" description="Polar residues" evidence="2">
    <location>
        <begin position="188"/>
        <end position="201"/>
    </location>
</feature>
<feature type="compositionally biased region" description="Low complexity" evidence="2">
    <location>
        <begin position="43"/>
        <end position="62"/>
    </location>
</feature>
<feature type="compositionally biased region" description="Low complexity" evidence="2">
    <location>
        <begin position="225"/>
        <end position="244"/>
    </location>
</feature>
<feature type="compositionally biased region" description="Basic and acidic residues" evidence="2">
    <location>
        <begin position="1973"/>
        <end position="1982"/>
    </location>
</feature>
<feature type="compositionally biased region" description="Polar residues" evidence="2">
    <location>
        <begin position="2158"/>
        <end position="2172"/>
    </location>
</feature>
<organism evidence="3 4">
    <name type="scientific">Mesorhabditis spiculigera</name>
    <dbReference type="NCBI Taxonomy" id="96644"/>
    <lineage>
        <taxon>Eukaryota</taxon>
        <taxon>Metazoa</taxon>
        <taxon>Ecdysozoa</taxon>
        <taxon>Nematoda</taxon>
        <taxon>Chromadorea</taxon>
        <taxon>Rhabditida</taxon>
        <taxon>Rhabditina</taxon>
        <taxon>Rhabditomorpha</taxon>
        <taxon>Rhabditoidea</taxon>
        <taxon>Rhabditidae</taxon>
        <taxon>Mesorhabditinae</taxon>
        <taxon>Mesorhabditis</taxon>
    </lineage>
</organism>
<feature type="compositionally biased region" description="Basic residues" evidence="2">
    <location>
        <begin position="2593"/>
        <end position="2614"/>
    </location>
</feature>
<protein>
    <submittedName>
        <fullName evidence="3">Uncharacterized protein</fullName>
    </submittedName>
</protein>
<feature type="compositionally biased region" description="Polar residues" evidence="2">
    <location>
        <begin position="337"/>
        <end position="352"/>
    </location>
</feature>
<feature type="region of interest" description="Disordered" evidence="2">
    <location>
        <begin position="1680"/>
        <end position="1707"/>
    </location>
</feature>
<feature type="compositionally biased region" description="Basic residues" evidence="2">
    <location>
        <begin position="387"/>
        <end position="401"/>
    </location>
</feature>
<feature type="region of interest" description="Disordered" evidence="2">
    <location>
        <begin position="2572"/>
        <end position="2614"/>
    </location>
</feature>
<feature type="region of interest" description="Disordered" evidence="2">
    <location>
        <begin position="573"/>
        <end position="601"/>
    </location>
</feature>
<feature type="compositionally biased region" description="Basic residues" evidence="2">
    <location>
        <begin position="423"/>
        <end position="432"/>
    </location>
</feature>
<feature type="region of interest" description="Disordered" evidence="2">
    <location>
        <begin position="796"/>
        <end position="821"/>
    </location>
</feature>
<feature type="region of interest" description="Disordered" evidence="2">
    <location>
        <begin position="505"/>
        <end position="525"/>
    </location>
</feature>
<feature type="region of interest" description="Disordered" evidence="2">
    <location>
        <begin position="1940"/>
        <end position="1983"/>
    </location>
</feature>
<feature type="region of interest" description="Disordered" evidence="2">
    <location>
        <begin position="2055"/>
        <end position="2104"/>
    </location>
</feature>
<feature type="region of interest" description="Disordered" evidence="2">
    <location>
        <begin position="2127"/>
        <end position="2209"/>
    </location>
</feature>
<evidence type="ECO:0000313" key="4">
    <source>
        <dbReference type="Proteomes" id="UP001177023"/>
    </source>
</evidence>
<feature type="compositionally biased region" description="Basic and acidic residues" evidence="2">
    <location>
        <begin position="202"/>
        <end position="216"/>
    </location>
</feature>
<feature type="compositionally biased region" description="Low complexity" evidence="2">
    <location>
        <begin position="674"/>
        <end position="683"/>
    </location>
</feature>
<feature type="compositionally biased region" description="Basic and acidic residues" evidence="2">
    <location>
        <begin position="433"/>
        <end position="448"/>
    </location>
</feature>
<feature type="region of interest" description="Disordered" evidence="2">
    <location>
        <begin position="1192"/>
        <end position="1234"/>
    </location>
</feature>
<dbReference type="EMBL" id="CATQJA010002630">
    <property type="protein sequence ID" value="CAJ0574415.1"/>
    <property type="molecule type" value="Genomic_DNA"/>
</dbReference>
<feature type="compositionally biased region" description="Basic and acidic residues" evidence="2">
    <location>
        <begin position="402"/>
        <end position="422"/>
    </location>
</feature>
<name>A0AA36CUF2_9BILA</name>
<feature type="compositionally biased region" description="Low complexity" evidence="2">
    <location>
        <begin position="113"/>
        <end position="124"/>
    </location>
</feature>
<feature type="region of interest" description="Disordered" evidence="2">
    <location>
        <begin position="1462"/>
        <end position="1492"/>
    </location>
</feature>
<proteinExistence type="predicted"/>
<evidence type="ECO:0000256" key="1">
    <source>
        <dbReference type="SAM" id="Coils"/>
    </source>
</evidence>
<feature type="region of interest" description="Disordered" evidence="2">
    <location>
        <begin position="871"/>
        <end position="957"/>
    </location>
</feature>
<dbReference type="Proteomes" id="UP001177023">
    <property type="component" value="Unassembled WGS sequence"/>
</dbReference>
<feature type="region of interest" description="Disordered" evidence="2">
    <location>
        <begin position="1"/>
        <end position="20"/>
    </location>
</feature>
<feature type="compositionally biased region" description="Pro residues" evidence="2">
    <location>
        <begin position="1107"/>
        <end position="1119"/>
    </location>
</feature>
<feature type="compositionally biased region" description="Low complexity" evidence="2">
    <location>
        <begin position="314"/>
        <end position="325"/>
    </location>
</feature>
<feature type="region of interest" description="Disordered" evidence="2">
    <location>
        <begin position="632"/>
        <end position="685"/>
    </location>
</feature>
<feature type="compositionally biased region" description="Pro residues" evidence="2">
    <location>
        <begin position="2394"/>
        <end position="2408"/>
    </location>
</feature>
<feature type="region of interest" description="Disordered" evidence="2">
    <location>
        <begin position="2352"/>
        <end position="2479"/>
    </location>
</feature>
<feature type="region of interest" description="Disordered" evidence="2">
    <location>
        <begin position="990"/>
        <end position="1049"/>
    </location>
</feature>
<comment type="caution">
    <text evidence="3">The sequence shown here is derived from an EMBL/GenBank/DDBJ whole genome shotgun (WGS) entry which is preliminary data.</text>
</comment>
<feature type="compositionally biased region" description="Basic and acidic residues" evidence="2">
    <location>
        <begin position="248"/>
        <end position="257"/>
    </location>
</feature>
<feature type="coiled-coil region" evidence="1">
    <location>
        <begin position="1049"/>
        <end position="1076"/>
    </location>
</feature>
<feature type="compositionally biased region" description="Low complexity" evidence="2">
    <location>
        <begin position="2446"/>
        <end position="2469"/>
    </location>
</feature>
<feature type="compositionally biased region" description="Pro residues" evidence="2">
    <location>
        <begin position="1211"/>
        <end position="1227"/>
    </location>
</feature>
<feature type="compositionally biased region" description="Pro residues" evidence="2">
    <location>
        <begin position="2191"/>
        <end position="2206"/>
    </location>
</feature>
<feature type="compositionally biased region" description="Polar residues" evidence="2">
    <location>
        <begin position="992"/>
        <end position="1015"/>
    </location>
</feature>
<sequence length="2614" mass="288612">MGINECSIEPSTIGTSWNSVRWNKPATTGYRSHSARVRDSFESRPSLSSTTPSYSSRASSTPKYGSSSAVRMAHDLVSLGPSVPQRASRFDSSAQEKYREEARELLEKYTNRTPAATTPASTTSLKSGYYSRHFEPRKLTETSPRLPSVSSYVSPSPRASASYRPSITPSRCSVEPPSSRYSAERSLGPSSINYPSSTYSTSKERPWRTRLAESARLRATVGDEASASYSASRASRRGSLSQASGDEGLSRELRDLRSSVATVRPYRTSSRQSSVESSVGSRFSRYSTPTSTRTGALFSSASTPYRSTIDTSRSKTSSQMSRSFSPIRSSLDPMDSLLTTRQYATRSLSPSSREALRRVSSTEKATISMAPTTSPIQEGNERDERTRKRSSSKARAARRASRQREADKTSESEGERGTDRSISRQRRRSKKKGREESLPARPPPHDGTAETEMVALSPTVVASPPGPSGPPALRQGVSVVEPGRVRLVLRHGVISRLLGAGERTTPIYETDSDNNSDSDGDAPWTAPAPVVRFFGPKSGDPAVNRARYQTHHPNATYKLSCEVVEGQRYPKPLSTHHADTVEPQRYPNTSATHHPNDTYKLRPTQRYQKPLSKHQAEVVEPHRYPKPFCTHHADPVEPQRYPSTLATHHPNDTYKLQKTAASTSESTSKKYPEKTTTTTAAPKKPWRQGTLISRIKSTLEFRASGRNLQLEEHKEEPTVLNLPTQPEKPIEKEKKPSKISSFFNRMLRKTPRGAKEEKPQPPVHCNADDRVKHGFALQKPTVVAELDSKLQTKRVESTTATSAPRQALQKPVVEPKSGSPKTLVKVEKRENGRFTVPELKRVTSPILPHYGWNLENKKEEKNEAQNRPLGVVRPFSRTGNPADRNLAIGPMPAGTPENRVETVGPSARRLSRGRTNILDDLGGRSHHVEPAEQPLDIGRLNSLKTPLGKPTPPHQAVDAPTLQAEKSVSPNSSNLTPKGGAAQLIQGATPHVDSNSSNLTRKNGTAQPHGQSAAQAHQIDKPFNPNKPNMTAKIAQPNPEVAKPRPPTEAEQLERLHRLEEELRAQRERLELLAAKPLLPENPPAIVTERKVLVKYSDSLHRVRKNPPCPPPKPIPEQPTPWIVRPAPLDISQYVQERVEGAEKIEKMEKGRKMVKYPRDLLNPVVSGEKEKNKEKPMPLWRLQNIRRFGETKSLPAEKSGKASYGEPAFHTPPPEPIITVAPPTPTTPKKMSLDVEDKEKKLLKNIRAEKLASPTCIPWDSSFELEEAYSDASVIDDESQYSAVTHFVPKKIKRPPVPGVWVKDGVELISKNKSFRREDQAHTTVSVWEGKRRERAALSKNFEAPDKKKVVVTEKKRMVLRKKKLSTIDPKDVERARKEREISPEGKAKKEPVTTTVTATLQHKHFQKATVVRKLPYTERQSISHARPFKARRKAVPLALAAVDREFKRKPAELRVQKTMMSYGRQQQSGSIKCRAPTSRTTATQQTISRNEQSGGAKVIVVSAPIKDVNVSRVRHRCRATKEKKQRNSMPCYTSLEHSVDGFEAEKRKLRAMQANNGAESDTDLRSEREGSVAAAILDEMRGKDSTVDWSSEKGGPSIFLNDGREPLVLPDRSILEEYVNRKRGRLERLHSEPIREHDENRSECDSPCNSTASEFIPASAVRVHEPSSRGVPVITTAPQKSRSRMSSGEPQTPTTMLDTQQPPNINNFNSTPQAFLRQDRRANPRPILFNAPQTFDVPKTPFESALQNQANQIARRASIASISNYSDVECRSEAAPLPSNTSAAAQFHRQGSQDGASSSISSSFTAALAANQPTRHERYAAHIPVNRGDGSGRQSANSVDSQASGALETASKQLDQVIDQARHRHHQHRSRFKEAIDYLDQIFEDLKRECDTGAQQAQSDDANNNSKSLADPVPLAPIPIGDNTGTLPSHIRRIPAVVPDPAPSNYATQSLPNRTARHRPQQQHIASPAEPTRRFQKPVERQPSIEAEISESIELPKKQDKLDFTRRWLHDDLSSFGMASPAPLVIGPEMSTLYADVDEHSLGSCSAEVAAINEKGKTKKKEKKSSSSSHSKPKPHADVKPVKPQPLRPQPQNGNGLRQFPVEIEGNAAPLLRVASYDHMADPREVQGGAWRSGSQEPYNNSLTLHPSDPRPSPSAFHNVSPSVQRNSLRGSIKSLPDAGSSALHRTPDPPSSHAPPLPPPPRDPGLAIDALVAELELNTEESAIAEKRRSFPTGGVMRNNGDNGYYETRRQMGGGQQQRRGTQPVGYSNQPNRANLDDMASMLTSVADEFSLDRQQRGKAPPQRQNSGNSNQSSIYSIPHMHAPPFETINKERINPSRVEAMQNVFETKNAEWRRGPQPFKSSREDENFYEFPDNQQPTAFTSPRKNFDYPPQPQQPHSQPPNGPPMQRNGSAGSSQNGGYYSSNSSDHHVGQQAHHNGGLIRRGSLPGGASSSSRRLSSRHPSNDTNDDDDGFYDNIAQFDDRRFSRGSEVFETGSLNRTASTKSHTHNKIGSFFRKMGGGRPPGAAASLVSLNKAGIEPQIHSGGSSLLLKSASLSQDPWHQHVLGGGGAVGGGRGPSMPSGADSSKHHGLGHRLKNSLFGSKKRLNIH</sequence>
<feature type="non-terminal residue" evidence="3">
    <location>
        <position position="1"/>
    </location>
</feature>
<evidence type="ECO:0000256" key="2">
    <source>
        <dbReference type="SAM" id="MobiDB-lite"/>
    </source>
</evidence>